<dbReference type="SUPFAM" id="SSF82866">
    <property type="entry name" value="Multidrug efflux transporter AcrB transmembrane domain"/>
    <property type="match status" value="2"/>
</dbReference>
<feature type="transmembrane region" description="Helical" evidence="6">
    <location>
        <begin position="389"/>
        <end position="407"/>
    </location>
</feature>
<feature type="transmembrane region" description="Helical" evidence="6">
    <location>
        <begin position="545"/>
        <end position="563"/>
    </location>
</feature>
<evidence type="ECO:0000256" key="4">
    <source>
        <dbReference type="ARBA" id="ARBA00022989"/>
    </source>
</evidence>
<dbReference type="GO" id="GO:0005886">
    <property type="term" value="C:plasma membrane"/>
    <property type="evidence" value="ECO:0007669"/>
    <property type="project" value="UniProtKB-SubCell"/>
</dbReference>
<dbReference type="Gene3D" id="1.20.1640.10">
    <property type="entry name" value="Multidrug efflux transporter AcrB transmembrane domain"/>
    <property type="match status" value="2"/>
</dbReference>
<feature type="transmembrane region" description="Helical" evidence="6">
    <location>
        <begin position="655"/>
        <end position="677"/>
    </location>
</feature>
<dbReference type="AlphaFoldDB" id="A0AA41WDQ1"/>
<feature type="transmembrane region" description="Helical" evidence="6">
    <location>
        <begin position="198"/>
        <end position="228"/>
    </location>
</feature>
<evidence type="ECO:0000256" key="5">
    <source>
        <dbReference type="ARBA" id="ARBA00023136"/>
    </source>
</evidence>
<accession>A0AA41WDQ1</accession>
<feature type="transmembrane region" description="Helical" evidence="6">
    <location>
        <begin position="321"/>
        <end position="344"/>
    </location>
</feature>
<feature type="domain" description="SSD" evidence="7">
    <location>
        <begin position="217"/>
        <end position="342"/>
    </location>
</feature>
<evidence type="ECO:0000256" key="2">
    <source>
        <dbReference type="ARBA" id="ARBA00022475"/>
    </source>
</evidence>
<dbReference type="PANTHER" id="PTHR33406:SF13">
    <property type="entry name" value="MEMBRANE PROTEIN YDFJ"/>
    <property type="match status" value="1"/>
</dbReference>
<evidence type="ECO:0000256" key="6">
    <source>
        <dbReference type="SAM" id="Phobius"/>
    </source>
</evidence>
<dbReference type="InterPro" id="IPR000731">
    <property type="entry name" value="SSD"/>
</dbReference>
<dbReference type="PANTHER" id="PTHR33406">
    <property type="entry name" value="MEMBRANE PROTEIN MJ1562-RELATED"/>
    <property type="match status" value="1"/>
</dbReference>
<sequence length="753" mass="81233">MTGIPSTRSIARTSARYPQPVIGFWLLALVLAAMAATHLQLDTTARFTNKPESVRGRELLLQGFHSDNPAIETLIVRSDISTVDDPVFQATVQDIVRRLTERSHLIDAVVTYYHLEALGHPAAGSMVSPDRHALLMRVQMAGTVEQISGRAEEYEALVRELNRPGFEVLSLGSITVHHEFNQVAESDLRRGEAIGLPIALLVLIAVFGALVAAGVPVILSIVSIIIALGLTTFVGRFVDLSLYVVNMITMIGLAIGIDYALFIISRYREERSKGLAVVDAVGNAGATAGKAVLFSGMTVVLTLAGLVFLPTNIFRSLGAGAVVVVLVAMLAMLTLVPALLGLLGDRIDWPRRRRTRVMTPSMVSNQGAGSAGRIGFWWRITHLIMARPLLSAAAAGLVLVALALPSLDLRRGSADNLSTLPDGEVKHAYQALARDFPTGLLDPIEIAVDGQRTPESEAAIARLVERMRRTPPFTPAAEVEWTTAGNLAVIRVPLAVDPSSPEAIQAVKTLRGELIPTAFNGVPARVYVTGSSAFNTDFLDLMDRFTPWIFAFVLSLSFILLLIAFRSIVIPAKAILLNLLSVGAAYGTLTIVFQKGIGNELLGFTHTPVIEAWVPIFLFCVLFGLSMDYHVFLLSRIQEHYLLTGSNREAVAAGLTATGRLISGAALIMIVVFAGFASGRLIVFQQLGFGLAVAVLLDATVIRTVLVPATMAVLGRFNWYLPAWLRWLPDLRIEGPRRVPAHEPALATDPSGE</sequence>
<evidence type="ECO:0000313" key="8">
    <source>
        <dbReference type="EMBL" id="MCM8750142.1"/>
    </source>
</evidence>
<dbReference type="InterPro" id="IPR004869">
    <property type="entry name" value="MMPL_dom"/>
</dbReference>
<keyword evidence="3 6" id="KW-0812">Transmembrane</keyword>
<dbReference type="RefSeq" id="WP_284057929.1">
    <property type="nucleotide sequence ID" value="NZ_JAMSLR010000011.1"/>
</dbReference>
<protein>
    <submittedName>
        <fullName evidence="8">MMPL family transporter</fullName>
    </submittedName>
</protein>
<dbReference type="Pfam" id="PF03176">
    <property type="entry name" value="MMPL"/>
    <property type="match status" value="2"/>
</dbReference>
<comment type="subcellular location">
    <subcellularLocation>
        <location evidence="1">Cell membrane</location>
        <topology evidence="1">Multi-pass membrane protein</topology>
    </subcellularLocation>
</comment>
<keyword evidence="4 6" id="KW-1133">Transmembrane helix</keyword>
<gene>
    <name evidence="8" type="ORF">NET02_13390</name>
</gene>
<evidence type="ECO:0000313" key="9">
    <source>
        <dbReference type="Proteomes" id="UP001165306"/>
    </source>
</evidence>
<reference evidence="8" key="1">
    <citation type="submission" date="2022-06" db="EMBL/GenBank/DDBJ databases">
        <title>CFH 74404 Thermomicrobiaceae sp.</title>
        <authorList>
            <person name="Ming H."/>
            <person name="Li W.-J."/>
            <person name="Zhao Z."/>
        </authorList>
    </citation>
    <scope>NUCLEOTIDE SEQUENCE</scope>
    <source>
        <strain evidence="8">CFH 74404</strain>
    </source>
</reference>
<evidence type="ECO:0000256" key="3">
    <source>
        <dbReference type="ARBA" id="ARBA00022692"/>
    </source>
</evidence>
<feature type="transmembrane region" description="Helical" evidence="6">
    <location>
        <begin position="22"/>
        <end position="41"/>
    </location>
</feature>
<keyword evidence="9" id="KW-1185">Reference proteome</keyword>
<dbReference type="EMBL" id="JAMSLR010000011">
    <property type="protein sequence ID" value="MCM8750142.1"/>
    <property type="molecule type" value="Genomic_DNA"/>
</dbReference>
<keyword evidence="2" id="KW-1003">Cell membrane</keyword>
<name>A0AA41WDQ1_9BACT</name>
<organism evidence="8 9">
    <name type="scientific">Thermalbibacter longus</name>
    <dbReference type="NCBI Taxonomy" id="2951981"/>
    <lineage>
        <taxon>Bacteria</taxon>
        <taxon>Pseudomonadati</taxon>
        <taxon>Thermomicrobiota</taxon>
        <taxon>Thermomicrobia</taxon>
        <taxon>Thermomicrobiales</taxon>
        <taxon>Thermomicrobiaceae</taxon>
        <taxon>Thermalbibacter</taxon>
    </lineage>
</organism>
<evidence type="ECO:0000259" key="7">
    <source>
        <dbReference type="PROSITE" id="PS50156"/>
    </source>
</evidence>
<dbReference type="InterPro" id="IPR050545">
    <property type="entry name" value="Mycobact_MmpL"/>
</dbReference>
<dbReference type="PROSITE" id="PS50156">
    <property type="entry name" value="SSD"/>
    <property type="match status" value="1"/>
</dbReference>
<dbReference type="Proteomes" id="UP001165306">
    <property type="component" value="Unassembled WGS sequence"/>
</dbReference>
<evidence type="ECO:0000256" key="1">
    <source>
        <dbReference type="ARBA" id="ARBA00004651"/>
    </source>
</evidence>
<keyword evidence="5 6" id="KW-0472">Membrane</keyword>
<proteinExistence type="predicted"/>
<feature type="transmembrane region" description="Helical" evidence="6">
    <location>
        <begin position="613"/>
        <end position="634"/>
    </location>
</feature>
<feature type="transmembrane region" description="Helical" evidence="6">
    <location>
        <begin position="291"/>
        <end position="309"/>
    </location>
</feature>
<comment type="caution">
    <text evidence="8">The sequence shown here is derived from an EMBL/GenBank/DDBJ whole genome shotgun (WGS) entry which is preliminary data.</text>
</comment>
<feature type="transmembrane region" description="Helical" evidence="6">
    <location>
        <begin position="575"/>
        <end position="593"/>
    </location>
</feature>
<feature type="transmembrane region" description="Helical" evidence="6">
    <location>
        <begin position="240"/>
        <end position="264"/>
    </location>
</feature>